<feature type="transmembrane region" description="Helical" evidence="2">
    <location>
        <begin position="324"/>
        <end position="346"/>
    </location>
</feature>
<feature type="coiled-coil region" evidence="1">
    <location>
        <begin position="122"/>
        <end position="149"/>
    </location>
</feature>
<sequence>MNLFCWLTCLVFFKSFLLLLTVFCLLGIQVVHSNELINNDDGFRTLKQISMDLSGPQAIRQLQREKKELVYKLDKQRSNLQLIKMERSFDIQRKHEKEAEESYLLDLDTELDKRVAELQPIVDSLVQRRKELEEKIEMLSKEVRFLQQTTGQYSSELNQWFDYQVESLHPAAQRLVRKSRELARMTWQNLLTAVDANKILTDHVASEFDRYFHLRENSIETGVLFHLLILIPIICLFRFLFQFTQIAKSQITCKTLVIFVSCCQMAVCIMFYLFSIVSRMDPLVLIQRHYANFLGIVVMTIMLSLLVLGGCFIILYWRQRCQNILSCIFGIGSIMFHFYCCIFKPALMDDPLAAMGSIYLIYCSILYFMIMDFLPITRWDVYQNFQKWFSIFLVVIHIHPTKLYYSILENRKYLPFQFGWISRQKLLNDIRTIHWRIRNTLHSSSIQVKHLLEKLYRFVTKQSKSIINSRSFCSQQSPKLNMLITSSPNSIHTSQHALYNPTLRRENSSNSLRYLPW</sequence>
<organism evidence="4 5">
    <name type="scientific">Galdieria partita</name>
    <dbReference type="NCBI Taxonomy" id="83374"/>
    <lineage>
        <taxon>Eukaryota</taxon>
        <taxon>Rhodophyta</taxon>
        <taxon>Bangiophyceae</taxon>
        <taxon>Galdieriales</taxon>
        <taxon>Galdieriaceae</taxon>
        <taxon>Galdieria</taxon>
    </lineage>
</organism>
<feature type="signal peptide" evidence="3">
    <location>
        <begin position="1"/>
        <end position="33"/>
    </location>
</feature>
<reference evidence="4" key="2">
    <citation type="submission" date="2022-01" db="EMBL/GenBank/DDBJ databases">
        <authorList>
            <person name="Hirooka S."/>
            <person name="Miyagishima S.Y."/>
        </authorList>
    </citation>
    <scope>NUCLEOTIDE SEQUENCE</scope>
    <source>
        <strain evidence="4">NBRC 102759</strain>
    </source>
</reference>
<keyword evidence="2" id="KW-0812">Transmembrane</keyword>
<keyword evidence="2" id="KW-0472">Membrane</keyword>
<feature type="chain" id="PRO_5039237695" evidence="3">
    <location>
        <begin position="34"/>
        <end position="517"/>
    </location>
</feature>
<gene>
    <name evidence="4" type="ORF">GpartN1_g5512.t1</name>
</gene>
<reference evidence="4" key="1">
    <citation type="journal article" date="2022" name="Proc. Natl. Acad. Sci. U.S.A.">
        <title>Life cycle and functional genomics of the unicellular red alga Galdieria for elucidating algal and plant evolution and industrial use.</title>
        <authorList>
            <person name="Hirooka S."/>
            <person name="Itabashi T."/>
            <person name="Ichinose T.M."/>
            <person name="Onuma R."/>
            <person name="Fujiwara T."/>
            <person name="Yamashita S."/>
            <person name="Jong L.W."/>
            <person name="Tomita R."/>
            <person name="Iwane A.H."/>
            <person name="Miyagishima S.Y."/>
        </authorList>
    </citation>
    <scope>NUCLEOTIDE SEQUENCE</scope>
    <source>
        <strain evidence="4">NBRC 102759</strain>
    </source>
</reference>
<dbReference type="Proteomes" id="UP001061958">
    <property type="component" value="Unassembled WGS sequence"/>
</dbReference>
<protein>
    <submittedName>
        <fullName evidence="4">Uncharacterized protein</fullName>
    </submittedName>
</protein>
<dbReference type="EMBL" id="BQMJ01000046">
    <property type="protein sequence ID" value="GJQ13721.1"/>
    <property type="molecule type" value="Genomic_DNA"/>
</dbReference>
<evidence type="ECO:0000313" key="4">
    <source>
        <dbReference type="EMBL" id="GJQ13721.1"/>
    </source>
</evidence>
<evidence type="ECO:0000313" key="5">
    <source>
        <dbReference type="Proteomes" id="UP001061958"/>
    </source>
</evidence>
<accession>A0A9C7US67</accession>
<name>A0A9C7US67_9RHOD</name>
<feature type="transmembrane region" description="Helical" evidence="2">
    <location>
        <begin position="388"/>
        <end position="407"/>
    </location>
</feature>
<dbReference type="OrthoDB" id="7912at2759"/>
<keyword evidence="2" id="KW-1133">Transmembrane helix</keyword>
<evidence type="ECO:0000256" key="3">
    <source>
        <dbReference type="SAM" id="SignalP"/>
    </source>
</evidence>
<proteinExistence type="predicted"/>
<feature type="transmembrane region" description="Helical" evidence="2">
    <location>
        <begin position="352"/>
        <end position="376"/>
    </location>
</feature>
<feature type="transmembrane region" description="Helical" evidence="2">
    <location>
        <begin position="223"/>
        <end position="241"/>
    </location>
</feature>
<dbReference type="AlphaFoldDB" id="A0A9C7US67"/>
<evidence type="ECO:0000256" key="1">
    <source>
        <dbReference type="SAM" id="Coils"/>
    </source>
</evidence>
<keyword evidence="5" id="KW-1185">Reference proteome</keyword>
<evidence type="ECO:0000256" key="2">
    <source>
        <dbReference type="SAM" id="Phobius"/>
    </source>
</evidence>
<keyword evidence="3" id="KW-0732">Signal</keyword>
<feature type="transmembrane region" description="Helical" evidence="2">
    <location>
        <begin position="293"/>
        <end position="317"/>
    </location>
</feature>
<feature type="transmembrane region" description="Helical" evidence="2">
    <location>
        <begin position="253"/>
        <end position="273"/>
    </location>
</feature>
<keyword evidence="1" id="KW-0175">Coiled coil</keyword>
<comment type="caution">
    <text evidence="4">The sequence shown here is derived from an EMBL/GenBank/DDBJ whole genome shotgun (WGS) entry which is preliminary data.</text>
</comment>